<dbReference type="AlphaFoldDB" id="A0AAW5CNN5"/>
<evidence type="ECO:0000313" key="2">
    <source>
        <dbReference type="EMBL" id="MCG5035161.1"/>
    </source>
</evidence>
<dbReference type="RefSeq" id="WP_330639292.1">
    <property type="nucleotide sequence ID" value="NZ_JAKNDE010000033.1"/>
</dbReference>
<proteinExistence type="predicted"/>
<feature type="transmembrane region" description="Helical" evidence="1">
    <location>
        <begin position="16"/>
        <end position="39"/>
    </location>
</feature>
<evidence type="ECO:0008006" key="4">
    <source>
        <dbReference type="Google" id="ProtNLM"/>
    </source>
</evidence>
<comment type="caution">
    <text evidence="2">The sequence shown here is derived from an EMBL/GenBank/DDBJ whole genome shotgun (WGS) entry which is preliminary data.</text>
</comment>
<keyword evidence="1" id="KW-1133">Transmembrane helix</keyword>
<protein>
    <recommendedName>
        <fullName evidence="4">ATP-binding protein</fullName>
    </recommendedName>
</protein>
<gene>
    <name evidence="2" type="ORF">L0P48_16360</name>
</gene>
<evidence type="ECO:0000256" key="1">
    <source>
        <dbReference type="SAM" id="Phobius"/>
    </source>
</evidence>
<dbReference type="EMBL" id="JAKNDE010000033">
    <property type="protein sequence ID" value="MCG5035161.1"/>
    <property type="molecule type" value="Genomic_DNA"/>
</dbReference>
<organism evidence="2 3">
    <name type="scientific">Blautia massiliensis</name>
    <name type="common">ex Durand et al. 2017</name>
    <dbReference type="NCBI Taxonomy" id="1737424"/>
    <lineage>
        <taxon>Bacteria</taxon>
        <taxon>Bacillati</taxon>
        <taxon>Bacillota</taxon>
        <taxon>Clostridia</taxon>
        <taxon>Lachnospirales</taxon>
        <taxon>Lachnospiraceae</taxon>
        <taxon>Blautia</taxon>
    </lineage>
</organism>
<sequence>QFISPPEEVGEFLLHLLKWLIVLYWFLNLLCCLIIARAFHNISLREKRHELLVQQMSFLQKQLEYTTEMEQEYQSVRKWNHDMENHLFSLNYLIRTQKYLEADVYLETILSELPPEKRTL</sequence>
<keyword evidence="1" id="KW-0472">Membrane</keyword>
<reference evidence="2" key="1">
    <citation type="submission" date="2022-01" db="EMBL/GenBank/DDBJ databases">
        <title>Collection of gut derived symbiotic bacterial strains cultured from healthy donors.</title>
        <authorList>
            <person name="Lin H."/>
            <person name="Kohout C."/>
            <person name="Waligurski E."/>
            <person name="Pamer E.G."/>
        </authorList>
    </citation>
    <scope>NUCLEOTIDE SEQUENCE</scope>
    <source>
        <strain evidence="2">DFI.1.11</strain>
    </source>
</reference>
<name>A0AAW5CNN5_9FIRM</name>
<evidence type="ECO:0000313" key="3">
    <source>
        <dbReference type="Proteomes" id="UP001200089"/>
    </source>
</evidence>
<accession>A0AAW5CNN5</accession>
<feature type="non-terminal residue" evidence="2">
    <location>
        <position position="1"/>
    </location>
</feature>
<dbReference type="Proteomes" id="UP001200089">
    <property type="component" value="Unassembled WGS sequence"/>
</dbReference>
<keyword evidence="1" id="KW-0812">Transmembrane</keyword>